<dbReference type="Gene3D" id="1.10.486.10">
    <property type="entry name" value="PCRA, domain 4"/>
    <property type="match status" value="1"/>
</dbReference>
<feature type="domain" description="UvrD-like helicase ATP-binding" evidence="14">
    <location>
        <begin position="466"/>
        <end position="739"/>
    </location>
</feature>
<dbReference type="InterPro" id="IPR016195">
    <property type="entry name" value="Pol/histidinol_Pase-like"/>
</dbReference>
<feature type="binding site" evidence="12">
    <location>
        <begin position="487"/>
        <end position="494"/>
    </location>
    <ligand>
        <name>ATP</name>
        <dbReference type="ChEBI" id="CHEBI:30616"/>
    </ligand>
</feature>
<dbReference type="Gene3D" id="1.10.10.160">
    <property type="match status" value="1"/>
</dbReference>
<dbReference type="SUPFAM" id="SSF89550">
    <property type="entry name" value="PHP domain-like"/>
    <property type="match status" value="1"/>
</dbReference>
<feature type="domain" description="UvrD-like helicase C-terminal" evidence="15">
    <location>
        <begin position="735"/>
        <end position="971"/>
    </location>
</feature>
<keyword evidence="6" id="KW-0238">DNA-binding</keyword>
<evidence type="ECO:0000259" key="14">
    <source>
        <dbReference type="PROSITE" id="PS51198"/>
    </source>
</evidence>
<evidence type="ECO:0000259" key="15">
    <source>
        <dbReference type="PROSITE" id="PS51217"/>
    </source>
</evidence>
<accession>A0A445MWZ7</accession>
<dbReference type="CDD" id="cd17932">
    <property type="entry name" value="DEXQc_UvrD"/>
    <property type="match status" value="1"/>
</dbReference>
<keyword evidence="7" id="KW-0413">Isomerase</keyword>
<dbReference type="EC" id="5.6.2.4" evidence="9"/>
<dbReference type="Gene3D" id="3.40.50.300">
    <property type="entry name" value="P-loop containing nucleotide triphosphate hydrolases"/>
    <property type="match status" value="3"/>
</dbReference>
<dbReference type="GO" id="GO:0005524">
    <property type="term" value="F:ATP binding"/>
    <property type="evidence" value="ECO:0007669"/>
    <property type="project" value="UniProtKB-UniRule"/>
</dbReference>
<dbReference type="Pfam" id="PF00580">
    <property type="entry name" value="UvrD-helicase"/>
    <property type="match status" value="1"/>
</dbReference>
<dbReference type="InterPro" id="IPR014017">
    <property type="entry name" value="DNA_helicase_UvrD-like_C"/>
</dbReference>
<evidence type="ECO:0000313" key="16">
    <source>
        <dbReference type="EMBL" id="SPD73902.1"/>
    </source>
</evidence>
<dbReference type="GO" id="GO:0043138">
    <property type="term" value="F:3'-5' DNA helicase activity"/>
    <property type="evidence" value="ECO:0007669"/>
    <property type="project" value="UniProtKB-EC"/>
</dbReference>
<dbReference type="InterPro" id="IPR000212">
    <property type="entry name" value="DNA_helicase_UvrD/REP"/>
</dbReference>
<dbReference type="CDD" id="cd18807">
    <property type="entry name" value="SF1_C_UvrD"/>
    <property type="match status" value="1"/>
</dbReference>
<evidence type="ECO:0000256" key="12">
    <source>
        <dbReference type="PROSITE-ProRule" id="PRU00560"/>
    </source>
</evidence>
<dbReference type="Pfam" id="PF13361">
    <property type="entry name" value="UvrD_C"/>
    <property type="match status" value="2"/>
</dbReference>
<name>A0A445MWZ7_9BACT</name>
<evidence type="ECO:0000256" key="3">
    <source>
        <dbReference type="ARBA" id="ARBA00022801"/>
    </source>
</evidence>
<dbReference type="InterPro" id="IPR014016">
    <property type="entry name" value="UvrD-like_ATP-bd"/>
</dbReference>
<organism evidence="16">
    <name type="scientific">uncultured Desulfobacterium sp</name>
    <dbReference type="NCBI Taxonomy" id="201089"/>
    <lineage>
        <taxon>Bacteria</taxon>
        <taxon>Pseudomonadati</taxon>
        <taxon>Thermodesulfobacteriota</taxon>
        <taxon>Desulfobacteria</taxon>
        <taxon>Desulfobacterales</taxon>
        <taxon>Desulfobacteriaceae</taxon>
        <taxon>Desulfobacterium</taxon>
        <taxon>environmental samples</taxon>
    </lineage>
</organism>
<dbReference type="InterPro" id="IPR027417">
    <property type="entry name" value="P-loop_NTPase"/>
</dbReference>
<dbReference type="PANTHER" id="PTHR11070:SF2">
    <property type="entry name" value="ATP-DEPENDENT DNA HELICASE SRS2"/>
    <property type="match status" value="1"/>
</dbReference>
<sequence length="1068" mass="118777">MKFIADIHIHSHFSRATSRDLTPENLSLWAQKKGITVVGTGDFTHPGWLAEIREKLVEAEGGLYQLRPDLKKTVDSQVPPSCLGRTLFVPSGEISCIYKKNGLTRKVHHLILMPDLEAVERLNDRLERVGNIHSDGRPILGLDSRDLLEITLEASDKAFFIPAHVWTPWFSVFGSKSGFDTLEECFGDLTGHIHALETGLSSDPPMNRLLSSLDDYILVSNSDAHSPSKLGREANIFDTGLNYKDLVQAMTDGRGLMGTIEFFPEEGKYHLDGHRKCQVRLDPAETMKTEGLCPVCGKPLTVGVLNRVNQLSDRNDPRLSKPFFSLIPLAEILSQILESGPSTKKVSEAYERLLDKLGPELSILMDVSLGDLEAAGGPILAEAINRMRTDKVIRIGGYDGEYGLIRLFEASEKQKLTGQLGLFAVEEKKKAKTKSAVNRPPQEEKPKKKEKKADPELDVLTDPILDPLNEEQRAAVCHEGVPLLVVAGPGTGKTTTLTHRIAYVIRQGVAQAEKILALTFTRKAAGEMAERISKLVKDDGSGGVYVSTFHAFCLDVLRKYGERIGIDQGFTLCSEPDSEGLIKGLFAESDVKKRDIQRFVKALPEIRILSVTGNNTPVDQEMVRLFEGYQRRLRDMGMLDLDELEIEVLRLFRDHVDVAEYYAARFPWIFVDEYQDTNPVQVGIIKCIASAGPVTLCAIGDPDQAIYGFRGADVKSFFGFAGDFPGATEIRLEQNYRSTEPVLKGSAALMGRRKSLQCHRQGGGPISVASCQTDAEEAEMIVEQMERLIGGTTYFSLDSGRVASHEGEESLSLGDIAVLYRINSQGDALEKALNRAGIPFIRSGEKPLISRYPVNVIWRFLQTKAYPDNVFYRDEYNGLIKESEIAKRAEDVEINVSSSVITVIEQAISLHGFDDSDKQSSDAAKRLKVMARSFNGDLPHFLDMLCLERGIDHAALIGDRVSLMSLHAAKGLEWPVVFITGCEDRLLPCSLFGSQDEEEERRLFYVGMTRAQQRLILSHVKRRSMNGRVLDMKPSPFLEAIPKGLKAALDRGGWKAKKRPYKQLELFR</sequence>
<keyword evidence="4 12" id="KW-0347">Helicase</keyword>
<dbReference type="SUPFAM" id="SSF52540">
    <property type="entry name" value="P-loop containing nucleoside triphosphate hydrolases"/>
    <property type="match status" value="1"/>
</dbReference>
<reference evidence="16" key="1">
    <citation type="submission" date="2018-01" db="EMBL/GenBank/DDBJ databases">
        <authorList>
            <person name="Regsiter A."/>
            <person name="William W."/>
        </authorList>
    </citation>
    <scope>NUCLEOTIDE SEQUENCE</scope>
    <source>
        <strain evidence="16">TRIP AH-1</strain>
    </source>
</reference>
<evidence type="ECO:0000256" key="8">
    <source>
        <dbReference type="ARBA" id="ARBA00034617"/>
    </source>
</evidence>
<keyword evidence="3 12" id="KW-0378">Hydrolase</keyword>
<dbReference type="GO" id="GO:0016887">
    <property type="term" value="F:ATP hydrolysis activity"/>
    <property type="evidence" value="ECO:0007669"/>
    <property type="project" value="RHEA"/>
</dbReference>
<evidence type="ECO:0000256" key="5">
    <source>
        <dbReference type="ARBA" id="ARBA00022840"/>
    </source>
</evidence>
<dbReference type="GO" id="GO:0000725">
    <property type="term" value="P:recombinational repair"/>
    <property type="evidence" value="ECO:0007669"/>
    <property type="project" value="TreeGrafter"/>
</dbReference>
<evidence type="ECO:0000256" key="2">
    <source>
        <dbReference type="ARBA" id="ARBA00022741"/>
    </source>
</evidence>
<evidence type="ECO:0000256" key="9">
    <source>
        <dbReference type="ARBA" id="ARBA00034808"/>
    </source>
</evidence>
<dbReference type="EMBL" id="OJIN01000117">
    <property type="protein sequence ID" value="SPD73902.1"/>
    <property type="molecule type" value="Genomic_DNA"/>
</dbReference>
<keyword evidence="2 12" id="KW-0547">Nucleotide-binding</keyword>
<dbReference type="PROSITE" id="PS51217">
    <property type="entry name" value="UVRD_HELICASE_CTER"/>
    <property type="match status" value="1"/>
</dbReference>
<feature type="compositionally biased region" description="Basic and acidic residues" evidence="13">
    <location>
        <begin position="441"/>
        <end position="455"/>
    </location>
</feature>
<protein>
    <recommendedName>
        <fullName evidence="9">DNA 3'-5' helicase</fullName>
        <ecNumber evidence="9">5.6.2.4</ecNumber>
    </recommendedName>
    <alternativeName>
        <fullName evidence="10">DNA 3'-5' helicase II</fullName>
    </alternativeName>
</protein>
<dbReference type="AlphaFoldDB" id="A0A445MWZ7"/>
<comment type="catalytic activity">
    <reaction evidence="8">
        <text>Couples ATP hydrolysis with the unwinding of duplex DNA by translocating in the 3'-5' direction.</text>
        <dbReference type="EC" id="5.6.2.4"/>
    </reaction>
</comment>
<evidence type="ECO:0000256" key="10">
    <source>
        <dbReference type="ARBA" id="ARBA00034923"/>
    </source>
</evidence>
<dbReference type="GO" id="GO:0003677">
    <property type="term" value="F:DNA binding"/>
    <property type="evidence" value="ECO:0007669"/>
    <property type="project" value="UniProtKB-KW"/>
</dbReference>
<dbReference type="PANTHER" id="PTHR11070">
    <property type="entry name" value="UVRD / RECB / PCRA DNA HELICASE FAMILY MEMBER"/>
    <property type="match status" value="1"/>
</dbReference>
<dbReference type="CDD" id="cd19067">
    <property type="entry name" value="PfuEndoQ-like"/>
    <property type="match status" value="1"/>
</dbReference>
<evidence type="ECO:0000256" key="6">
    <source>
        <dbReference type="ARBA" id="ARBA00023125"/>
    </source>
</evidence>
<dbReference type="Gene3D" id="3.20.20.140">
    <property type="entry name" value="Metal-dependent hydrolases"/>
    <property type="match status" value="1"/>
</dbReference>
<gene>
    <name evidence="16" type="ORF">PITCH_A2030046</name>
</gene>
<keyword evidence="5 12" id="KW-0067">ATP-binding</keyword>
<dbReference type="InterPro" id="IPR013986">
    <property type="entry name" value="DExx_box_DNA_helicase_dom_sf"/>
</dbReference>
<feature type="region of interest" description="Disordered" evidence="13">
    <location>
        <begin position="431"/>
        <end position="456"/>
    </location>
</feature>
<evidence type="ECO:0000256" key="13">
    <source>
        <dbReference type="SAM" id="MobiDB-lite"/>
    </source>
</evidence>
<evidence type="ECO:0000256" key="1">
    <source>
        <dbReference type="ARBA" id="ARBA00009922"/>
    </source>
</evidence>
<evidence type="ECO:0000256" key="7">
    <source>
        <dbReference type="ARBA" id="ARBA00023235"/>
    </source>
</evidence>
<dbReference type="PROSITE" id="PS51198">
    <property type="entry name" value="UVRD_HELICASE_ATP_BIND"/>
    <property type="match status" value="1"/>
</dbReference>
<comment type="catalytic activity">
    <reaction evidence="11">
        <text>ATP + H2O = ADP + phosphate + H(+)</text>
        <dbReference type="Rhea" id="RHEA:13065"/>
        <dbReference type="ChEBI" id="CHEBI:15377"/>
        <dbReference type="ChEBI" id="CHEBI:15378"/>
        <dbReference type="ChEBI" id="CHEBI:30616"/>
        <dbReference type="ChEBI" id="CHEBI:43474"/>
        <dbReference type="ChEBI" id="CHEBI:456216"/>
        <dbReference type="EC" id="5.6.2.4"/>
    </reaction>
</comment>
<evidence type="ECO:0000256" key="11">
    <source>
        <dbReference type="ARBA" id="ARBA00048988"/>
    </source>
</evidence>
<evidence type="ECO:0000256" key="4">
    <source>
        <dbReference type="ARBA" id="ARBA00022806"/>
    </source>
</evidence>
<comment type="similarity">
    <text evidence="1">Belongs to the helicase family. UvrD subfamily.</text>
</comment>
<proteinExistence type="inferred from homology"/>